<sequence length="159" mass="17178">MLANSAPPRPAARLLAVAAVLAVSLPLVACTADDTQLTIQSDGGEHRFTVEVVDTPESRARGLMYVQELADDAGMLFDFKEERPVSFWMRNTYIPLDMLFIEADGTVLNIHVNARPHDTTGIPSAGPVQFVLEIPGGRSEELGIEAGDQVTHPRITAAQ</sequence>
<reference evidence="2" key="1">
    <citation type="submission" date="2020-12" db="EMBL/GenBank/DDBJ databases">
        <title>Devosia sp. MSA67 isolated from Mo River.</title>
        <authorList>
            <person name="Ma F."/>
            <person name="Zi Z."/>
        </authorList>
    </citation>
    <scope>NUCLEOTIDE SEQUENCE</scope>
    <source>
        <strain evidence="2">MSA67</strain>
    </source>
</reference>
<gene>
    <name evidence="2" type="ORF">JEQ47_12325</name>
</gene>
<dbReference type="Pfam" id="PF02643">
    <property type="entry name" value="DUF192"/>
    <property type="match status" value="1"/>
</dbReference>
<organism evidence="2 3">
    <name type="scientific">Devosia sediminis</name>
    <dbReference type="NCBI Taxonomy" id="2798801"/>
    <lineage>
        <taxon>Bacteria</taxon>
        <taxon>Pseudomonadati</taxon>
        <taxon>Pseudomonadota</taxon>
        <taxon>Alphaproteobacteria</taxon>
        <taxon>Hyphomicrobiales</taxon>
        <taxon>Devosiaceae</taxon>
        <taxon>Devosia</taxon>
    </lineage>
</organism>
<evidence type="ECO:0000313" key="2">
    <source>
        <dbReference type="EMBL" id="MBJ3785511.1"/>
    </source>
</evidence>
<dbReference type="InterPro" id="IPR038695">
    <property type="entry name" value="Saro_0823-like_sf"/>
</dbReference>
<dbReference type="Proteomes" id="UP000602124">
    <property type="component" value="Unassembled WGS sequence"/>
</dbReference>
<dbReference type="PANTHER" id="PTHR37953:SF1">
    <property type="entry name" value="UPF0127 PROTEIN MJ1496"/>
    <property type="match status" value="1"/>
</dbReference>
<comment type="caution">
    <text evidence="2">The sequence shown here is derived from an EMBL/GenBank/DDBJ whole genome shotgun (WGS) entry which is preliminary data.</text>
</comment>
<accession>A0A934IUS1</accession>
<dbReference type="PANTHER" id="PTHR37953">
    <property type="entry name" value="UPF0127 PROTEIN MJ1496"/>
    <property type="match status" value="1"/>
</dbReference>
<dbReference type="Gene3D" id="2.60.120.1140">
    <property type="entry name" value="Protein of unknown function DUF192"/>
    <property type="match status" value="1"/>
</dbReference>
<evidence type="ECO:0000313" key="3">
    <source>
        <dbReference type="Proteomes" id="UP000602124"/>
    </source>
</evidence>
<feature type="signal peptide" evidence="1">
    <location>
        <begin position="1"/>
        <end position="29"/>
    </location>
</feature>
<dbReference type="EMBL" id="JAEKMH010000002">
    <property type="protein sequence ID" value="MBJ3785511.1"/>
    <property type="molecule type" value="Genomic_DNA"/>
</dbReference>
<dbReference type="InterPro" id="IPR003795">
    <property type="entry name" value="DUF192"/>
</dbReference>
<proteinExistence type="predicted"/>
<dbReference type="AlphaFoldDB" id="A0A934IUS1"/>
<keyword evidence="1" id="KW-0732">Signal</keyword>
<feature type="chain" id="PRO_5037119831" evidence="1">
    <location>
        <begin position="30"/>
        <end position="159"/>
    </location>
</feature>
<name>A0A934IUS1_9HYPH</name>
<keyword evidence="3" id="KW-1185">Reference proteome</keyword>
<evidence type="ECO:0000256" key="1">
    <source>
        <dbReference type="SAM" id="SignalP"/>
    </source>
</evidence>
<protein>
    <submittedName>
        <fullName evidence="2">DUF192 domain-containing protein</fullName>
    </submittedName>
</protein>